<dbReference type="EMBL" id="RRAZ01000025">
    <property type="protein sequence ID" value="RRH72331.1"/>
    <property type="molecule type" value="Genomic_DNA"/>
</dbReference>
<gene>
    <name evidence="1" type="ORF">EG244_15250</name>
</gene>
<dbReference type="AlphaFoldDB" id="A0A3P3DDH6"/>
<reference evidence="1 2" key="1">
    <citation type="submission" date="2018-11" db="EMBL/GenBank/DDBJ databases">
        <title>Gemmobacter sp. nov., YIM 102744-1 draft genome.</title>
        <authorList>
            <person name="Li G."/>
            <person name="Jiang Y."/>
        </authorList>
    </citation>
    <scope>NUCLEOTIDE SEQUENCE [LARGE SCALE GENOMIC DNA]</scope>
    <source>
        <strain evidence="1 2">YIM 102744-1</strain>
    </source>
</reference>
<evidence type="ECO:0000313" key="1">
    <source>
        <dbReference type="EMBL" id="RRH72331.1"/>
    </source>
</evidence>
<accession>A0A3P3DDH6</accession>
<dbReference type="GO" id="GO:0050485">
    <property type="term" value="F:oxidoreductase activity, acting on X-H and Y-H to form an X-Y bond, with a disulfide as acceptor"/>
    <property type="evidence" value="ECO:0007669"/>
    <property type="project" value="InterPro"/>
</dbReference>
<dbReference type="RefSeq" id="WP_124965976.1">
    <property type="nucleotide sequence ID" value="NZ_RRAZ01000025.1"/>
</dbReference>
<comment type="caution">
    <text evidence="1">The sequence shown here is derived from an EMBL/GenBank/DDBJ whole genome shotgun (WGS) entry which is preliminary data.</text>
</comment>
<protein>
    <submittedName>
        <fullName evidence="1">Glycine reductase</fullName>
    </submittedName>
</protein>
<sequence length="313" mass="34614">MFQVDEARLAGPLSQPLGYMRRTREWYLGLGYDKPYEWAHNPDAPFTRPGKPLSEMTVALITTAAPYQADKGPQGPGAPYNSAAKFYEVFSGPSDHDPDLRISHVGIDRKNADMADQGAWFPLLALRKAEAAGRIGAIAPRFHGAPTNRSQRHTLEVDAPELLKRLREDGVDAAILVPNCPVCHQTCTLVARYLEENGLITVVMGAAKDIVEYAGAPRFLFSDMPLGNAAGRPNDPESQLRTLNLALDLLEQAPGPRTTLASPEEFRPDHSWKLDYSNIHQQTPEQIKALMEEAEAARILARQIREDTLKKEA</sequence>
<dbReference type="OrthoDB" id="9126078at2"/>
<proteinExistence type="predicted"/>
<name>A0A3P3DDH6_9RHOB</name>
<organism evidence="1 2">
    <name type="scientific">Falsigemmobacter faecalis</name>
    <dbReference type="NCBI Taxonomy" id="2488730"/>
    <lineage>
        <taxon>Bacteria</taxon>
        <taxon>Pseudomonadati</taxon>
        <taxon>Pseudomonadota</taxon>
        <taxon>Alphaproteobacteria</taxon>
        <taxon>Rhodobacterales</taxon>
        <taxon>Paracoccaceae</taxon>
        <taxon>Falsigemmobacter</taxon>
    </lineage>
</organism>
<evidence type="ECO:0000313" key="2">
    <source>
        <dbReference type="Proteomes" id="UP000282125"/>
    </source>
</evidence>
<keyword evidence="2" id="KW-1185">Reference proteome</keyword>
<dbReference type="Proteomes" id="UP000282125">
    <property type="component" value="Unassembled WGS sequence"/>
</dbReference>